<feature type="signal peptide" evidence="3">
    <location>
        <begin position="1"/>
        <end position="21"/>
    </location>
</feature>
<organism evidence="5 6">
    <name type="scientific">Labilibaculum manganireducens</name>
    <dbReference type="NCBI Taxonomy" id="1940525"/>
    <lineage>
        <taxon>Bacteria</taxon>
        <taxon>Pseudomonadati</taxon>
        <taxon>Bacteroidota</taxon>
        <taxon>Bacteroidia</taxon>
        <taxon>Marinilabiliales</taxon>
        <taxon>Marinifilaceae</taxon>
        <taxon>Labilibaculum</taxon>
    </lineage>
</organism>
<evidence type="ECO:0000259" key="4">
    <source>
        <dbReference type="SMART" id="SM01217"/>
    </source>
</evidence>
<dbReference type="EMBL" id="MVDE01000018">
    <property type="protein sequence ID" value="PKQ66008.1"/>
    <property type="molecule type" value="Genomic_DNA"/>
</dbReference>
<keyword evidence="6" id="KW-1185">Reference proteome</keyword>
<evidence type="ECO:0000256" key="2">
    <source>
        <dbReference type="ARBA" id="ARBA00022801"/>
    </source>
</evidence>
<dbReference type="AlphaFoldDB" id="A0A2N3I6R4"/>
<dbReference type="InterPro" id="IPR050288">
    <property type="entry name" value="Cellulose_deg_GH3"/>
</dbReference>
<dbReference type="GO" id="GO:0008422">
    <property type="term" value="F:beta-glucosidase activity"/>
    <property type="evidence" value="ECO:0007669"/>
    <property type="project" value="UniProtKB-ARBA"/>
</dbReference>
<keyword evidence="3" id="KW-0732">Signal</keyword>
<dbReference type="GO" id="GO:0005975">
    <property type="term" value="P:carbohydrate metabolic process"/>
    <property type="evidence" value="ECO:0007669"/>
    <property type="project" value="InterPro"/>
</dbReference>
<sequence>MSCSKTFLLLCFLLPFNWCFSQPFNSNNKPQLGTSSIKSIISEMTLEEKIQVVVGAGLDSQASQSDDGIIGDVKGRVQGAAGSTNSLPKYGIPEMILSDGPAGLRIDPIRHNDSINTYYATAWPVGLLLASSWDTTLIASVGKALGNEAKEYGVDVLLAPGMNLIRDPLNGRNFEYYSEDPLLSGFIGAAYVKGVQSNGVGSTIKHFVANNQESNRLNVNVNVSERALRELYLRGFEIAVKQASPLWVMSSYNKVNGTYTPESYDLLTTILRKEWGFKGGVMTDWGGGRNTVEQMRAGNDLIMPGAEFATQTILKAVKNGSLDEKILDENVERILALAVNSLSFKKYNYNNTPDLNGHAVLARKAASEGIVLLKNTNNTLPIVKINKLALFGCASYDTFTGGTGSGEVYSKDNVSIVDGLKNAGFNYDSELELRYDKHITQDKIDFPRPKKTLGKVRITPEIFFSKEQIEEVANNNDIAIFTIGRQIGEGKDVDVEDGFNLNELEKEQIKTIAEIFHAKNKKLVVIINAGGAIETVSWHNSADAILLPWKAGQESGNAIADVLNGLVNPSGKLTVTFPKKYEDVSSSNNFPGTPAKRPKQVNYEEGVYVGYRYFNSFNIEPAYEFGFGLSYTQFEYRHLKLSSKKFKDFISVSITVTNTGHVAGKEVVQLYLSAPAASLDRPEAELKGFAKTALLAPGASQTVTFKLSAKDLASYVTDQSAWIAEAGKYAVKIGASSKDIKQTSQFALKQVLLVEKVNKVLTPQIAISELIHKK</sequence>
<dbReference type="InterPro" id="IPR013783">
    <property type="entry name" value="Ig-like_fold"/>
</dbReference>
<dbReference type="Gene3D" id="2.60.40.10">
    <property type="entry name" value="Immunoglobulins"/>
    <property type="match status" value="1"/>
</dbReference>
<dbReference type="InterPro" id="IPR026891">
    <property type="entry name" value="Fn3-like"/>
</dbReference>
<feature type="chain" id="PRO_5014749099" evidence="3">
    <location>
        <begin position="22"/>
        <end position="774"/>
    </location>
</feature>
<comment type="caution">
    <text evidence="5">The sequence shown here is derived from an EMBL/GenBank/DDBJ whole genome shotgun (WGS) entry which is preliminary data.</text>
</comment>
<dbReference type="SUPFAM" id="SSF52279">
    <property type="entry name" value="Beta-D-glucan exohydrolase, C-terminal domain"/>
    <property type="match status" value="1"/>
</dbReference>
<dbReference type="PRINTS" id="PR00133">
    <property type="entry name" value="GLHYDRLASE3"/>
</dbReference>
<feature type="domain" description="Fibronectin type III-like" evidence="4">
    <location>
        <begin position="666"/>
        <end position="737"/>
    </location>
</feature>
<dbReference type="Gene3D" id="3.20.20.300">
    <property type="entry name" value="Glycoside hydrolase, family 3, N-terminal domain"/>
    <property type="match status" value="1"/>
</dbReference>
<dbReference type="PANTHER" id="PTHR42715:SF10">
    <property type="entry name" value="BETA-GLUCOSIDASE"/>
    <property type="match status" value="1"/>
</dbReference>
<dbReference type="PANTHER" id="PTHR42715">
    <property type="entry name" value="BETA-GLUCOSIDASE"/>
    <property type="match status" value="1"/>
</dbReference>
<dbReference type="Pfam" id="PF00933">
    <property type="entry name" value="Glyco_hydro_3"/>
    <property type="match status" value="1"/>
</dbReference>
<dbReference type="InterPro" id="IPR002772">
    <property type="entry name" value="Glyco_hydro_3_C"/>
</dbReference>
<protein>
    <submittedName>
        <fullName evidence="5">Glycosyl hydrolase</fullName>
    </submittedName>
</protein>
<dbReference type="Proteomes" id="UP000233618">
    <property type="component" value="Unassembled WGS sequence"/>
</dbReference>
<dbReference type="Pfam" id="PF14310">
    <property type="entry name" value="Fn3-like"/>
    <property type="match status" value="1"/>
</dbReference>
<dbReference type="FunFam" id="2.60.40.10:FF:000495">
    <property type="entry name" value="Periplasmic beta-glucosidase"/>
    <property type="match status" value="1"/>
</dbReference>
<proteinExistence type="inferred from homology"/>
<reference evidence="5 6" key="1">
    <citation type="journal article" date="2017" name="Front. Microbiol.">
        <title>Labilibaculum manganireducens gen. nov., sp. nov. and Labilibaculum filiforme sp. nov., Novel Bacteroidetes Isolated from Subsurface Sediments of the Baltic Sea.</title>
        <authorList>
            <person name="Vandieken V."/>
            <person name="Marshall I.P."/>
            <person name="Niemann H."/>
            <person name="Engelen B."/>
            <person name="Cypionka H."/>
        </authorList>
    </citation>
    <scope>NUCLEOTIDE SEQUENCE [LARGE SCALE GENOMIC DNA]</scope>
    <source>
        <strain evidence="5 6">59.10-2M</strain>
    </source>
</reference>
<dbReference type="Gene3D" id="3.40.50.1700">
    <property type="entry name" value="Glycoside hydrolase family 3 C-terminal domain"/>
    <property type="match status" value="1"/>
</dbReference>
<dbReference type="InterPro" id="IPR017853">
    <property type="entry name" value="GH"/>
</dbReference>
<dbReference type="InterPro" id="IPR036962">
    <property type="entry name" value="Glyco_hydro_3_N_sf"/>
</dbReference>
<evidence type="ECO:0000313" key="6">
    <source>
        <dbReference type="Proteomes" id="UP000233618"/>
    </source>
</evidence>
<name>A0A2N3I6R4_9BACT</name>
<dbReference type="InterPro" id="IPR001764">
    <property type="entry name" value="Glyco_hydro_3_N"/>
</dbReference>
<dbReference type="RefSeq" id="WP_101310220.1">
    <property type="nucleotide sequence ID" value="NZ_MVDE01000018.1"/>
</dbReference>
<comment type="similarity">
    <text evidence="1">Belongs to the glycosyl hydrolase 3 family.</text>
</comment>
<dbReference type="SUPFAM" id="SSF51445">
    <property type="entry name" value="(Trans)glycosidases"/>
    <property type="match status" value="1"/>
</dbReference>
<evidence type="ECO:0000313" key="5">
    <source>
        <dbReference type="EMBL" id="PKQ66008.1"/>
    </source>
</evidence>
<dbReference type="SMART" id="SM01217">
    <property type="entry name" value="Fn3_like"/>
    <property type="match status" value="1"/>
</dbReference>
<dbReference type="InterPro" id="IPR036881">
    <property type="entry name" value="Glyco_hydro_3_C_sf"/>
</dbReference>
<gene>
    <name evidence="5" type="ORF">BZG01_12690</name>
</gene>
<keyword evidence="2 5" id="KW-0378">Hydrolase</keyword>
<evidence type="ECO:0000256" key="1">
    <source>
        <dbReference type="ARBA" id="ARBA00005336"/>
    </source>
</evidence>
<accession>A0A2N3I6R4</accession>
<dbReference type="Pfam" id="PF01915">
    <property type="entry name" value="Glyco_hydro_3_C"/>
    <property type="match status" value="1"/>
</dbReference>
<evidence type="ECO:0000256" key="3">
    <source>
        <dbReference type="SAM" id="SignalP"/>
    </source>
</evidence>